<reference evidence="2 3" key="1">
    <citation type="submission" date="2023-09" db="EMBL/GenBank/DDBJ databases">
        <authorList>
            <person name="Wang M."/>
        </authorList>
    </citation>
    <scope>NUCLEOTIDE SEQUENCE [LARGE SCALE GENOMIC DNA]</scope>
    <source>
        <strain evidence="2">GT-2023</strain>
        <tissue evidence="2">Liver</tissue>
    </source>
</reference>
<evidence type="ECO:0000256" key="1">
    <source>
        <dbReference type="SAM" id="MobiDB-lite"/>
    </source>
</evidence>
<evidence type="ECO:0000313" key="3">
    <source>
        <dbReference type="Proteomes" id="UP001558613"/>
    </source>
</evidence>
<feature type="region of interest" description="Disordered" evidence="1">
    <location>
        <begin position="1"/>
        <end position="32"/>
    </location>
</feature>
<organism evidence="2 3">
    <name type="scientific">Cirrhinus molitorella</name>
    <name type="common">mud carp</name>
    <dbReference type="NCBI Taxonomy" id="172907"/>
    <lineage>
        <taxon>Eukaryota</taxon>
        <taxon>Metazoa</taxon>
        <taxon>Chordata</taxon>
        <taxon>Craniata</taxon>
        <taxon>Vertebrata</taxon>
        <taxon>Euteleostomi</taxon>
        <taxon>Actinopterygii</taxon>
        <taxon>Neopterygii</taxon>
        <taxon>Teleostei</taxon>
        <taxon>Ostariophysi</taxon>
        <taxon>Cypriniformes</taxon>
        <taxon>Cyprinidae</taxon>
        <taxon>Labeoninae</taxon>
        <taxon>Labeonini</taxon>
        <taxon>Cirrhinus</taxon>
    </lineage>
</organism>
<protein>
    <submittedName>
        <fullName evidence="2">Uncharacterized protein</fullName>
    </submittedName>
</protein>
<gene>
    <name evidence="2" type="ORF">QQF64_007980</name>
</gene>
<comment type="caution">
    <text evidence="2">The sequence shown here is derived from an EMBL/GenBank/DDBJ whole genome shotgun (WGS) entry which is preliminary data.</text>
</comment>
<feature type="compositionally biased region" description="Basic and acidic residues" evidence="1">
    <location>
        <begin position="1"/>
        <end position="19"/>
    </location>
</feature>
<sequence>MPISRELRHSLVESEKRIGDSTPPCGDAKRRMACVRSSAKTIGRIVSDARDKSTGQPPSVERSSAVVSSTMKLRLAGPYPLAESSRGPEGYRYLERASGLVLATAAHILKLDRYRED</sequence>
<accession>A0ABR3M4U7</accession>
<evidence type="ECO:0000313" key="2">
    <source>
        <dbReference type="EMBL" id="KAL1260153.1"/>
    </source>
</evidence>
<name>A0ABR3M4U7_9TELE</name>
<dbReference type="Proteomes" id="UP001558613">
    <property type="component" value="Unassembled WGS sequence"/>
</dbReference>
<keyword evidence="3" id="KW-1185">Reference proteome</keyword>
<dbReference type="EMBL" id="JAYMGO010000015">
    <property type="protein sequence ID" value="KAL1260153.1"/>
    <property type="molecule type" value="Genomic_DNA"/>
</dbReference>
<proteinExistence type="predicted"/>